<gene>
    <name evidence="13" type="primary">LOC117349809</name>
</gene>
<feature type="region of interest" description="Disordered" evidence="8">
    <location>
        <begin position="725"/>
        <end position="755"/>
    </location>
</feature>
<dbReference type="FunFam" id="2.60.40.10:FF:000357">
    <property type="entry name" value="Fc receptor like 1"/>
    <property type="match status" value="1"/>
</dbReference>
<dbReference type="Pfam" id="PF13927">
    <property type="entry name" value="Ig_3"/>
    <property type="match status" value="2"/>
</dbReference>
<feature type="compositionally biased region" description="Polar residues" evidence="8">
    <location>
        <begin position="726"/>
        <end position="737"/>
    </location>
</feature>
<feature type="signal peptide" evidence="10">
    <location>
        <begin position="1"/>
        <end position="17"/>
    </location>
</feature>
<feature type="compositionally biased region" description="Acidic residues" evidence="8">
    <location>
        <begin position="740"/>
        <end position="751"/>
    </location>
</feature>
<keyword evidence="4 9" id="KW-0472">Membrane</keyword>
<keyword evidence="6" id="KW-0325">Glycoprotein</keyword>
<protein>
    <submittedName>
        <fullName evidence="13">Fc receptor-like protein 3</fullName>
    </submittedName>
</protein>
<dbReference type="OrthoDB" id="6151406at2759"/>
<keyword evidence="9" id="KW-1133">Transmembrane helix</keyword>
<keyword evidence="12" id="KW-1185">Reference proteome</keyword>
<sequence>MLPWASLLCLFAVTGLAVTSKSKAVLSLDPQWSTIFEENKVTLVCSASSGKTWYIWYKDSKKLTKEEGKNLYHFRSAKTHDSGAYSCETSEFVRSDPVNLTVSDDWVILQAPSSAVFEGEALTLRCLGWKNYGSQVRFYKDDQIIFLNHQNFFIPHLEVIGNSGKYTCQMYIGLMQGDKKSTAVYISVRELFSHPVLEIKPASTVEGSSFSLTCKTELAAQRQQTKLLFTFYKDKQVLVQKRDSPDYDIKEARMEHSGEYSCQAEKENTKLKKSSVPLQVHVQQLFLLPQLEIKPSTSLVEGSPVFLTCKTKLMVREPGLELLFTFYKDLRTSLIKTDSPEYTIRSAQIADSGAYHCKVETVTASVRKESPQSLLHVMRIPVSGISLEVQPSGGQVNEGENLLVTCSLTTGSGLVTISLGTLDPYRWVERSAFFLRREEFSVMVSEEDNGNSFYCVASNDNQTTSIKSKSLQIFVRLKVSQPVLRFVMDNYRAVVGDTVVLVCESLKGFPPIRYQFYHGQSLLGSLEVNRTGPGTLSVAVASEADAGFYSCDANNDISSSIQQSKAVNLSVLVPVSGAKLSFSKESPEIWTGDNLTLTCTVATGTTPAFHWLHNGMEANRSSELYSFNADGNILHIGSVQPLHGGSYQCSATNRVDAKKIFSVSSNSLTVTVQETTHILPTMAVVFSLLCLIILIAVLLFLYLKHLQKSDEQNFSPPVNARRIPQQLDNSHGQSFSVQWAEEEEEEEEEEKQDYQNVGVAICEPREESVLYSLIDHKETRIEAKPREGNTYFVTYASLQDLNSAEDPTTNAHNLSLNIYENFQHS</sequence>
<feature type="chain" id="PRO_5027710513" evidence="10">
    <location>
        <begin position="18"/>
        <end position="825"/>
    </location>
</feature>
<dbReference type="PIRSF" id="PIRSF000615">
    <property type="entry name" value="TyrPK_CSF1-R"/>
    <property type="match status" value="1"/>
</dbReference>
<keyword evidence="2" id="KW-1003">Cell membrane</keyword>
<evidence type="ECO:0000259" key="11">
    <source>
        <dbReference type="PROSITE" id="PS50835"/>
    </source>
</evidence>
<evidence type="ECO:0000313" key="12">
    <source>
        <dbReference type="Proteomes" id="UP000515159"/>
    </source>
</evidence>
<dbReference type="PROSITE" id="PS50835">
    <property type="entry name" value="IG_LIKE"/>
    <property type="match status" value="6"/>
</dbReference>
<proteinExistence type="predicted"/>
<dbReference type="AlphaFoldDB" id="A0A6P8PVH2"/>
<evidence type="ECO:0000313" key="13">
    <source>
        <dbReference type="RefSeq" id="XP_033779296.1"/>
    </source>
</evidence>
<dbReference type="FunCoup" id="A0A6P8PVH2">
    <property type="interactions" value="30"/>
</dbReference>
<dbReference type="KEGG" id="gsh:117349809"/>
<dbReference type="RefSeq" id="XP_033779296.1">
    <property type="nucleotide sequence ID" value="XM_033923405.1"/>
</dbReference>
<dbReference type="InterPro" id="IPR050488">
    <property type="entry name" value="Ig_Fc_receptor"/>
</dbReference>
<evidence type="ECO:0000256" key="3">
    <source>
        <dbReference type="ARBA" id="ARBA00022729"/>
    </source>
</evidence>
<dbReference type="Proteomes" id="UP000515159">
    <property type="component" value="Chromosome 16"/>
</dbReference>
<reference evidence="13" key="1">
    <citation type="submission" date="2025-08" db="UniProtKB">
        <authorList>
            <consortium name="RefSeq"/>
        </authorList>
    </citation>
    <scope>IDENTIFICATION</scope>
</reference>
<comment type="subcellular location">
    <subcellularLocation>
        <location evidence="1">Cell membrane</location>
    </subcellularLocation>
</comment>
<evidence type="ECO:0000256" key="9">
    <source>
        <dbReference type="SAM" id="Phobius"/>
    </source>
</evidence>
<evidence type="ECO:0000256" key="7">
    <source>
        <dbReference type="ARBA" id="ARBA00023319"/>
    </source>
</evidence>
<evidence type="ECO:0000256" key="5">
    <source>
        <dbReference type="ARBA" id="ARBA00023157"/>
    </source>
</evidence>
<dbReference type="PANTHER" id="PTHR11481:SF64">
    <property type="entry name" value="FC RECEPTOR-LIKE PROTEIN 4"/>
    <property type="match status" value="1"/>
</dbReference>
<dbReference type="GO" id="GO:0009897">
    <property type="term" value="C:external side of plasma membrane"/>
    <property type="evidence" value="ECO:0007669"/>
    <property type="project" value="TreeGrafter"/>
</dbReference>
<dbReference type="Gene3D" id="2.60.40.10">
    <property type="entry name" value="Immunoglobulins"/>
    <property type="match status" value="7"/>
</dbReference>
<dbReference type="InterPro" id="IPR036179">
    <property type="entry name" value="Ig-like_dom_sf"/>
</dbReference>
<feature type="domain" description="Ig-like" evidence="11">
    <location>
        <begin position="289"/>
        <end position="367"/>
    </location>
</feature>
<keyword evidence="7" id="KW-0393">Immunoglobulin domain</keyword>
<evidence type="ECO:0000256" key="4">
    <source>
        <dbReference type="ARBA" id="ARBA00023136"/>
    </source>
</evidence>
<feature type="domain" description="Ig-like" evidence="11">
    <location>
        <begin position="482"/>
        <end position="568"/>
    </location>
</feature>
<dbReference type="InterPro" id="IPR003598">
    <property type="entry name" value="Ig_sub2"/>
</dbReference>
<dbReference type="InterPro" id="IPR007110">
    <property type="entry name" value="Ig-like_dom"/>
</dbReference>
<feature type="domain" description="Ig-like" evidence="11">
    <location>
        <begin position="574"/>
        <end position="671"/>
    </location>
</feature>
<dbReference type="InterPro" id="IPR013783">
    <property type="entry name" value="Ig-like_fold"/>
</dbReference>
<dbReference type="GO" id="GO:0006955">
    <property type="term" value="P:immune response"/>
    <property type="evidence" value="ECO:0007669"/>
    <property type="project" value="TreeGrafter"/>
</dbReference>
<feature type="domain" description="Ig-like" evidence="11">
    <location>
        <begin position="195"/>
        <end position="279"/>
    </location>
</feature>
<dbReference type="GO" id="GO:0007166">
    <property type="term" value="P:cell surface receptor signaling pathway"/>
    <property type="evidence" value="ECO:0007669"/>
    <property type="project" value="TreeGrafter"/>
</dbReference>
<evidence type="ECO:0000256" key="1">
    <source>
        <dbReference type="ARBA" id="ARBA00004236"/>
    </source>
</evidence>
<dbReference type="InterPro" id="IPR003599">
    <property type="entry name" value="Ig_sub"/>
</dbReference>
<dbReference type="SMART" id="SM00408">
    <property type="entry name" value="IGc2"/>
    <property type="match status" value="5"/>
</dbReference>
<evidence type="ECO:0000256" key="10">
    <source>
        <dbReference type="SAM" id="SignalP"/>
    </source>
</evidence>
<organism evidence="12 13">
    <name type="scientific">Geotrypetes seraphini</name>
    <name type="common">Gaboon caecilian</name>
    <name type="synonym">Caecilia seraphini</name>
    <dbReference type="NCBI Taxonomy" id="260995"/>
    <lineage>
        <taxon>Eukaryota</taxon>
        <taxon>Metazoa</taxon>
        <taxon>Chordata</taxon>
        <taxon>Craniata</taxon>
        <taxon>Vertebrata</taxon>
        <taxon>Euteleostomi</taxon>
        <taxon>Amphibia</taxon>
        <taxon>Gymnophiona</taxon>
        <taxon>Geotrypetes</taxon>
    </lineage>
</organism>
<keyword evidence="3 10" id="KW-0732">Signal</keyword>
<dbReference type="SMART" id="SM00409">
    <property type="entry name" value="IG"/>
    <property type="match status" value="7"/>
</dbReference>
<feature type="domain" description="Ig-like" evidence="11">
    <location>
        <begin position="37"/>
        <end position="103"/>
    </location>
</feature>
<feature type="transmembrane region" description="Helical" evidence="9">
    <location>
        <begin position="678"/>
        <end position="703"/>
    </location>
</feature>
<feature type="domain" description="Ig-like" evidence="11">
    <location>
        <begin position="381"/>
        <end position="472"/>
    </location>
</feature>
<evidence type="ECO:0000256" key="8">
    <source>
        <dbReference type="SAM" id="MobiDB-lite"/>
    </source>
</evidence>
<name>A0A6P8PVH2_GEOSA</name>
<evidence type="ECO:0000256" key="2">
    <source>
        <dbReference type="ARBA" id="ARBA00022475"/>
    </source>
</evidence>
<keyword evidence="9" id="KW-0812">Transmembrane</keyword>
<dbReference type="GeneID" id="117349809"/>
<dbReference type="InParanoid" id="A0A6P8PVH2"/>
<dbReference type="Pfam" id="PF13895">
    <property type="entry name" value="Ig_2"/>
    <property type="match status" value="3"/>
</dbReference>
<accession>A0A6P8PVH2</accession>
<dbReference type="SUPFAM" id="SSF48726">
    <property type="entry name" value="Immunoglobulin"/>
    <property type="match status" value="6"/>
</dbReference>
<keyword evidence="5" id="KW-1015">Disulfide bond</keyword>
<evidence type="ECO:0000256" key="6">
    <source>
        <dbReference type="ARBA" id="ARBA00023180"/>
    </source>
</evidence>
<dbReference type="GO" id="GO:0004888">
    <property type="term" value="F:transmembrane signaling receptor activity"/>
    <property type="evidence" value="ECO:0007669"/>
    <property type="project" value="TreeGrafter"/>
</dbReference>
<dbReference type="PANTHER" id="PTHR11481">
    <property type="entry name" value="IMMUNOGLOBULIN FC RECEPTOR"/>
    <property type="match status" value="1"/>
</dbReference>